<protein>
    <submittedName>
        <fullName evidence="2">Uncharacterized protein</fullName>
    </submittedName>
</protein>
<feature type="region of interest" description="Disordered" evidence="1">
    <location>
        <begin position="1"/>
        <end position="20"/>
    </location>
</feature>
<gene>
    <name evidence="2" type="ORF">E2C01_064968</name>
</gene>
<dbReference type="Proteomes" id="UP000324222">
    <property type="component" value="Unassembled WGS sequence"/>
</dbReference>
<name>A0A5B7HQG9_PORTR</name>
<dbReference type="AlphaFoldDB" id="A0A5B7HQG9"/>
<organism evidence="2 3">
    <name type="scientific">Portunus trituberculatus</name>
    <name type="common">Swimming crab</name>
    <name type="synonym">Neptunus trituberculatus</name>
    <dbReference type="NCBI Taxonomy" id="210409"/>
    <lineage>
        <taxon>Eukaryota</taxon>
        <taxon>Metazoa</taxon>
        <taxon>Ecdysozoa</taxon>
        <taxon>Arthropoda</taxon>
        <taxon>Crustacea</taxon>
        <taxon>Multicrustacea</taxon>
        <taxon>Malacostraca</taxon>
        <taxon>Eumalacostraca</taxon>
        <taxon>Eucarida</taxon>
        <taxon>Decapoda</taxon>
        <taxon>Pleocyemata</taxon>
        <taxon>Brachyura</taxon>
        <taxon>Eubrachyura</taxon>
        <taxon>Portunoidea</taxon>
        <taxon>Portunidae</taxon>
        <taxon>Portuninae</taxon>
        <taxon>Portunus</taxon>
    </lineage>
</organism>
<dbReference type="EMBL" id="VSRR010031580">
    <property type="protein sequence ID" value="MPC70714.1"/>
    <property type="molecule type" value="Genomic_DNA"/>
</dbReference>
<feature type="compositionally biased region" description="Polar residues" evidence="1">
    <location>
        <begin position="50"/>
        <end position="59"/>
    </location>
</feature>
<proteinExistence type="predicted"/>
<sequence>MTAPPDGPMFTTTAPHYRPRRPQFLFYPQVAPPAAAASQQQPSSPHKQHNGLTRASQKF</sequence>
<evidence type="ECO:0000256" key="1">
    <source>
        <dbReference type="SAM" id="MobiDB-lite"/>
    </source>
</evidence>
<comment type="caution">
    <text evidence="2">The sequence shown here is derived from an EMBL/GenBank/DDBJ whole genome shotgun (WGS) entry which is preliminary data.</text>
</comment>
<evidence type="ECO:0000313" key="3">
    <source>
        <dbReference type="Proteomes" id="UP000324222"/>
    </source>
</evidence>
<accession>A0A5B7HQG9</accession>
<reference evidence="2 3" key="1">
    <citation type="submission" date="2019-05" db="EMBL/GenBank/DDBJ databases">
        <title>Another draft genome of Portunus trituberculatus and its Hox gene families provides insights of decapod evolution.</title>
        <authorList>
            <person name="Jeong J.-H."/>
            <person name="Song I."/>
            <person name="Kim S."/>
            <person name="Choi T."/>
            <person name="Kim D."/>
            <person name="Ryu S."/>
            <person name="Kim W."/>
        </authorList>
    </citation>
    <scope>NUCLEOTIDE SEQUENCE [LARGE SCALE GENOMIC DNA]</scope>
    <source>
        <tissue evidence="2">Muscle</tissue>
    </source>
</reference>
<feature type="compositionally biased region" description="Low complexity" evidence="1">
    <location>
        <begin position="28"/>
        <end position="45"/>
    </location>
</feature>
<feature type="region of interest" description="Disordered" evidence="1">
    <location>
        <begin position="28"/>
        <end position="59"/>
    </location>
</feature>
<keyword evidence="3" id="KW-1185">Reference proteome</keyword>
<evidence type="ECO:0000313" key="2">
    <source>
        <dbReference type="EMBL" id="MPC70714.1"/>
    </source>
</evidence>